<comment type="caution">
    <text evidence="1">The sequence shown here is derived from an EMBL/GenBank/DDBJ whole genome shotgun (WGS) entry which is preliminary data.</text>
</comment>
<name>A0A0J7IUS9_9FLAO</name>
<gene>
    <name evidence="1" type="ORF">ACM44_14450</name>
</gene>
<sequence>MKRINFRGMAQANKHVLMAALTYNLKKYLKFTTRKVHRKAQIMNVPKGKFWFWKNFFPTTPISFI</sequence>
<evidence type="ECO:0008006" key="3">
    <source>
        <dbReference type="Google" id="ProtNLM"/>
    </source>
</evidence>
<proteinExistence type="predicted"/>
<evidence type="ECO:0000313" key="1">
    <source>
        <dbReference type="EMBL" id="KMQ70048.1"/>
    </source>
</evidence>
<accession>A0A0J7IUS9</accession>
<dbReference type="AlphaFoldDB" id="A0A0J7IUS9"/>
<reference evidence="1 2" key="1">
    <citation type="journal article" date="2004" name="Int. J. Syst. Evol. Microbiol.">
        <title>Kaistella koreensis gen. nov., sp. nov., a novel member of the Chryseobacterium-Bergeyella-Riemerella branch.</title>
        <authorList>
            <person name="Kim M.K."/>
            <person name="Im W.T."/>
            <person name="Shin Y.K."/>
            <person name="Lim J.H."/>
            <person name="Kim S.H."/>
            <person name="Lee B.C."/>
            <person name="Park M.Y."/>
            <person name="Lee K.Y."/>
            <person name="Lee S.T."/>
        </authorList>
    </citation>
    <scope>NUCLEOTIDE SEQUENCE [LARGE SCALE GENOMIC DNA]</scope>
    <source>
        <strain evidence="1 2">CCUG 49689</strain>
    </source>
</reference>
<evidence type="ECO:0000313" key="2">
    <source>
        <dbReference type="Proteomes" id="UP000035900"/>
    </source>
</evidence>
<dbReference type="PATRIC" id="fig|1304281.5.peg.3147"/>
<dbReference type="EMBL" id="LFNG01000043">
    <property type="protein sequence ID" value="KMQ70048.1"/>
    <property type="molecule type" value="Genomic_DNA"/>
</dbReference>
<dbReference type="Proteomes" id="UP000035900">
    <property type="component" value="Unassembled WGS sequence"/>
</dbReference>
<keyword evidence="2" id="KW-1185">Reference proteome</keyword>
<organism evidence="1 2">
    <name type="scientific">Chryseobacterium koreense CCUG 49689</name>
    <dbReference type="NCBI Taxonomy" id="1304281"/>
    <lineage>
        <taxon>Bacteria</taxon>
        <taxon>Pseudomonadati</taxon>
        <taxon>Bacteroidota</taxon>
        <taxon>Flavobacteriia</taxon>
        <taxon>Flavobacteriales</taxon>
        <taxon>Weeksellaceae</taxon>
        <taxon>Chryseobacterium group</taxon>
        <taxon>Chryseobacterium</taxon>
    </lineage>
</organism>
<protein>
    <recommendedName>
        <fullName evidence="3">Transposase DDE domain-containing protein</fullName>
    </recommendedName>
</protein>